<keyword evidence="1" id="KW-1133">Transmembrane helix</keyword>
<reference evidence="2 3" key="1">
    <citation type="submission" date="2018-11" db="EMBL/GenBank/DDBJ databases">
        <title>Genome assembly of Steccherinum ochraceum LE-BIN_3174, the white-rot fungus of the Steccherinaceae family (The Residual Polyporoid clade, Polyporales, Basidiomycota).</title>
        <authorList>
            <person name="Fedorova T.V."/>
            <person name="Glazunova O.A."/>
            <person name="Landesman E.O."/>
            <person name="Moiseenko K.V."/>
            <person name="Psurtseva N.V."/>
            <person name="Savinova O.S."/>
            <person name="Shakhova N.V."/>
            <person name="Tyazhelova T.V."/>
            <person name="Vasina D.V."/>
        </authorList>
    </citation>
    <scope>NUCLEOTIDE SEQUENCE [LARGE SCALE GENOMIC DNA]</scope>
    <source>
        <strain evidence="2 3">LE-BIN_3174</strain>
    </source>
</reference>
<proteinExistence type="predicted"/>
<name>A0A4R0R2U0_9APHY</name>
<keyword evidence="3" id="KW-1185">Reference proteome</keyword>
<evidence type="ECO:0000256" key="1">
    <source>
        <dbReference type="SAM" id="Phobius"/>
    </source>
</evidence>
<protein>
    <recommendedName>
        <fullName evidence="4">Transmembrane protein</fullName>
    </recommendedName>
</protein>
<keyword evidence="1" id="KW-0812">Transmembrane</keyword>
<keyword evidence="1" id="KW-0472">Membrane</keyword>
<dbReference type="Proteomes" id="UP000292702">
    <property type="component" value="Unassembled WGS sequence"/>
</dbReference>
<feature type="non-terminal residue" evidence="2">
    <location>
        <position position="147"/>
    </location>
</feature>
<gene>
    <name evidence="2" type="ORF">EIP91_010710</name>
</gene>
<comment type="caution">
    <text evidence="2">The sequence shown here is derived from an EMBL/GenBank/DDBJ whole genome shotgun (WGS) entry which is preliminary data.</text>
</comment>
<dbReference type="AlphaFoldDB" id="A0A4R0R2U0"/>
<feature type="transmembrane region" description="Helical" evidence="1">
    <location>
        <begin position="31"/>
        <end position="56"/>
    </location>
</feature>
<organism evidence="2 3">
    <name type="scientific">Steccherinum ochraceum</name>
    <dbReference type="NCBI Taxonomy" id="92696"/>
    <lineage>
        <taxon>Eukaryota</taxon>
        <taxon>Fungi</taxon>
        <taxon>Dikarya</taxon>
        <taxon>Basidiomycota</taxon>
        <taxon>Agaricomycotina</taxon>
        <taxon>Agaricomycetes</taxon>
        <taxon>Polyporales</taxon>
        <taxon>Steccherinaceae</taxon>
        <taxon>Steccherinum</taxon>
    </lineage>
</organism>
<accession>A0A4R0R2U0</accession>
<evidence type="ECO:0008006" key="4">
    <source>
        <dbReference type="Google" id="ProtNLM"/>
    </source>
</evidence>
<sequence length="147" mass="15580">MAPYIIGAFPTATAAASSTVPASTAGLGNDYLFWGLVGFGIFGVTVGTCIIILGICHRLCNKPKDEEALVKVEKVKPVDEKAKPIELKAQFFCLLKKVVLIVRLVAAVTSRAVKALAAKFPTVEVKEEDAFLDMPGGFSPASEAEQP</sequence>
<dbReference type="EMBL" id="RWJN01000658">
    <property type="protein sequence ID" value="TCD60103.1"/>
    <property type="molecule type" value="Genomic_DNA"/>
</dbReference>
<evidence type="ECO:0000313" key="2">
    <source>
        <dbReference type="EMBL" id="TCD60103.1"/>
    </source>
</evidence>
<evidence type="ECO:0000313" key="3">
    <source>
        <dbReference type="Proteomes" id="UP000292702"/>
    </source>
</evidence>